<keyword evidence="4" id="KW-1133">Transmembrane helix</keyword>
<evidence type="ECO:0000256" key="3">
    <source>
        <dbReference type="ARBA" id="ARBA00023136"/>
    </source>
</evidence>
<comment type="subcellular location">
    <subcellularLocation>
        <location evidence="1">Membrane</location>
    </subcellularLocation>
</comment>
<dbReference type="OMA" id="HIPITIW"/>
<evidence type="ECO:0000313" key="5">
    <source>
        <dbReference type="EMBL" id="KFM77850.1"/>
    </source>
</evidence>
<feature type="non-terminal residue" evidence="5">
    <location>
        <position position="155"/>
    </location>
</feature>
<keyword evidence="5" id="KW-0808">Transferase</keyword>
<keyword evidence="3 4" id="KW-0472">Membrane</keyword>
<dbReference type="GO" id="GO:0005794">
    <property type="term" value="C:Golgi apparatus"/>
    <property type="evidence" value="ECO:0007669"/>
    <property type="project" value="TreeGrafter"/>
</dbReference>
<dbReference type="STRING" id="407821.A0A087UKG1"/>
<dbReference type="AlphaFoldDB" id="A0A087UKG1"/>
<sequence>MSLPVSLYNIHCAYKKGELKQKSLWEAMRPLMPIFLLFLSTSIWAVYSPTDIIHNDPRVFYWFVGTVFSNIACRLIVSQMSSTRCEAFNWLFYPIGLALIFIFSCSHQSKTEVFIAWALFILSVVAHIHYGVCVVQQMCRHFRIHCFSLKKSVKD</sequence>
<feature type="transmembrane region" description="Helical" evidence="4">
    <location>
        <begin position="115"/>
        <end position="135"/>
    </location>
</feature>
<dbReference type="Proteomes" id="UP000054359">
    <property type="component" value="Unassembled WGS sequence"/>
</dbReference>
<feature type="transmembrane region" description="Helical" evidence="4">
    <location>
        <begin position="89"/>
        <end position="109"/>
    </location>
</feature>
<feature type="transmembrane region" description="Helical" evidence="4">
    <location>
        <begin position="30"/>
        <end position="47"/>
    </location>
</feature>
<comment type="similarity">
    <text evidence="2">Belongs to the CDP-alcohol phosphatidyltransferase class-I family.</text>
</comment>
<organism evidence="5 6">
    <name type="scientific">Stegodyphus mimosarum</name>
    <name type="common">African social velvet spider</name>
    <dbReference type="NCBI Taxonomy" id="407821"/>
    <lineage>
        <taxon>Eukaryota</taxon>
        <taxon>Metazoa</taxon>
        <taxon>Ecdysozoa</taxon>
        <taxon>Arthropoda</taxon>
        <taxon>Chelicerata</taxon>
        <taxon>Arachnida</taxon>
        <taxon>Araneae</taxon>
        <taxon>Araneomorphae</taxon>
        <taxon>Entelegynae</taxon>
        <taxon>Eresoidea</taxon>
        <taxon>Eresidae</taxon>
        <taxon>Stegodyphus</taxon>
    </lineage>
</organism>
<dbReference type="PANTHER" id="PTHR10414:SF71">
    <property type="entry name" value="FI05338P"/>
    <property type="match status" value="1"/>
</dbReference>
<dbReference type="PANTHER" id="PTHR10414">
    <property type="entry name" value="ETHANOLAMINEPHOSPHOTRANSFERASE"/>
    <property type="match status" value="1"/>
</dbReference>
<evidence type="ECO:0000256" key="1">
    <source>
        <dbReference type="ARBA" id="ARBA00004370"/>
    </source>
</evidence>
<dbReference type="EMBL" id="KK120241">
    <property type="protein sequence ID" value="KFM77850.1"/>
    <property type="molecule type" value="Genomic_DNA"/>
</dbReference>
<proteinExistence type="inferred from homology"/>
<gene>
    <name evidence="5" type="ORF">X975_27061</name>
</gene>
<evidence type="ECO:0000256" key="2">
    <source>
        <dbReference type="ARBA" id="ARBA00010441"/>
    </source>
</evidence>
<keyword evidence="4" id="KW-0812">Transmembrane</keyword>
<name>A0A087UKG1_STEMI</name>
<keyword evidence="6" id="KW-1185">Reference proteome</keyword>
<dbReference type="GO" id="GO:0006646">
    <property type="term" value="P:phosphatidylethanolamine biosynthetic process"/>
    <property type="evidence" value="ECO:0007669"/>
    <property type="project" value="TreeGrafter"/>
</dbReference>
<dbReference type="GO" id="GO:0004307">
    <property type="term" value="F:ethanolaminephosphotransferase activity"/>
    <property type="evidence" value="ECO:0007669"/>
    <property type="project" value="TreeGrafter"/>
</dbReference>
<dbReference type="InterPro" id="IPR014472">
    <property type="entry name" value="CHOPT"/>
</dbReference>
<evidence type="ECO:0000313" key="6">
    <source>
        <dbReference type="Proteomes" id="UP000054359"/>
    </source>
</evidence>
<dbReference type="OrthoDB" id="196717at2759"/>
<dbReference type="GO" id="GO:0005789">
    <property type="term" value="C:endoplasmic reticulum membrane"/>
    <property type="evidence" value="ECO:0007669"/>
    <property type="project" value="TreeGrafter"/>
</dbReference>
<evidence type="ECO:0000256" key="4">
    <source>
        <dbReference type="SAM" id="Phobius"/>
    </source>
</evidence>
<reference evidence="5 6" key="1">
    <citation type="submission" date="2013-11" db="EMBL/GenBank/DDBJ databases">
        <title>Genome sequencing of Stegodyphus mimosarum.</title>
        <authorList>
            <person name="Bechsgaard J."/>
        </authorList>
    </citation>
    <scope>NUCLEOTIDE SEQUENCE [LARGE SCALE GENOMIC DNA]</scope>
</reference>
<protein>
    <submittedName>
        <fullName evidence="5">Ethanolaminephosphotransferase 1</fullName>
    </submittedName>
</protein>
<feature type="transmembrane region" description="Helical" evidence="4">
    <location>
        <begin position="59"/>
        <end position="77"/>
    </location>
</feature>
<accession>A0A087UKG1</accession>